<sequence length="411" mass="45980">MLKRIQLMLADSAWFIPFLYGFGGVVLTFLTQYFGGFFREILPEVLYLEKDSAATVLSSSFTSLMTMMTFSFSTILVVLTTYSSQFSPRTVNNFLTNAAAKHTLGLFILTTVYGITNLFLIRTADDDAVLASGVSVLLVVGSIWAFVKFIQTISVSIQAERLLSALHREALSVIKSQQDALEKDEVQIVPKRPVHPFEGHAVYAPRTGYVQLFASEKQESDSCHFESVVAVGDFVAKGDLLGYWSEEVDADIEPFQIGEVRSSIQDPAFAIEKLSEIALKGISPGINDPNTAIHAIHYIGDILRELSRMPEGDFLFSNRSSDWHVKRKSLETTMFEAFAPIKTYASHDIFVIGSVFEAIRIARLEAHPSSFEAYEGILGYFEDVIDWDDLQERERAFLENKLMQAKKVKTA</sequence>
<comment type="caution">
    <text evidence="2">The sequence shown here is derived from an EMBL/GenBank/DDBJ whole genome shotgun (WGS) entry which is preliminary data.</text>
</comment>
<feature type="transmembrane region" description="Helical" evidence="1">
    <location>
        <begin position="12"/>
        <end position="34"/>
    </location>
</feature>
<reference evidence="2 3" key="1">
    <citation type="submission" date="2022-07" db="EMBL/GenBank/DDBJ databases">
        <title>Genomic and pangenome structural analysis of the polyextremophile Exiguobacterium.</title>
        <authorList>
            <person name="Shen L."/>
        </authorList>
    </citation>
    <scope>NUCLEOTIDE SEQUENCE [LARGE SCALE GENOMIC DNA]</scope>
    <source>
        <strain evidence="2 3">12_1</strain>
    </source>
</reference>
<dbReference type="Pfam" id="PF10011">
    <property type="entry name" value="DUF2254"/>
    <property type="match status" value="1"/>
</dbReference>
<keyword evidence="3" id="KW-1185">Reference proteome</keyword>
<dbReference type="RefSeq" id="WP_034818000.1">
    <property type="nucleotide sequence ID" value="NZ_CP073101.1"/>
</dbReference>
<keyword evidence="1" id="KW-1133">Transmembrane helix</keyword>
<accession>A0ABT2KY83</accession>
<keyword evidence="1" id="KW-0472">Membrane</keyword>
<dbReference type="EMBL" id="JANIEK010000007">
    <property type="protein sequence ID" value="MCT4794520.1"/>
    <property type="molecule type" value="Genomic_DNA"/>
</dbReference>
<dbReference type="InterPro" id="IPR018723">
    <property type="entry name" value="DUF2254_membrane"/>
</dbReference>
<evidence type="ECO:0000313" key="2">
    <source>
        <dbReference type="EMBL" id="MCT4794520.1"/>
    </source>
</evidence>
<name>A0ABT2KY83_9BACL</name>
<feature type="transmembrane region" description="Helical" evidence="1">
    <location>
        <begin position="54"/>
        <end position="82"/>
    </location>
</feature>
<evidence type="ECO:0000256" key="1">
    <source>
        <dbReference type="SAM" id="Phobius"/>
    </source>
</evidence>
<evidence type="ECO:0000313" key="3">
    <source>
        <dbReference type="Proteomes" id="UP001206821"/>
    </source>
</evidence>
<gene>
    <name evidence="2" type="ORF">NQG31_03130</name>
</gene>
<proteinExistence type="predicted"/>
<dbReference type="Proteomes" id="UP001206821">
    <property type="component" value="Unassembled WGS sequence"/>
</dbReference>
<keyword evidence="1" id="KW-0812">Transmembrane</keyword>
<protein>
    <submittedName>
        <fullName evidence="2">DUF2254 domain-containing protein</fullName>
    </submittedName>
</protein>
<feature type="transmembrane region" description="Helical" evidence="1">
    <location>
        <begin position="103"/>
        <end position="122"/>
    </location>
</feature>
<feature type="transmembrane region" description="Helical" evidence="1">
    <location>
        <begin position="128"/>
        <end position="147"/>
    </location>
</feature>
<organism evidence="2 3">
    <name type="scientific">Exiguobacterium alkaliphilum</name>
    <dbReference type="NCBI Taxonomy" id="1428684"/>
    <lineage>
        <taxon>Bacteria</taxon>
        <taxon>Bacillati</taxon>
        <taxon>Bacillota</taxon>
        <taxon>Bacilli</taxon>
        <taxon>Bacillales</taxon>
        <taxon>Bacillales Family XII. Incertae Sedis</taxon>
        <taxon>Exiguobacterium</taxon>
    </lineage>
</organism>